<protein>
    <submittedName>
        <fullName evidence="1">DUF2884 family protein</fullName>
    </submittedName>
</protein>
<evidence type="ECO:0000313" key="2">
    <source>
        <dbReference type="Proteomes" id="UP000291822"/>
    </source>
</evidence>
<comment type="caution">
    <text evidence="1">The sequence shown here is derived from an EMBL/GenBank/DDBJ whole genome shotgun (WGS) entry which is preliminary data.</text>
</comment>
<keyword evidence="2" id="KW-1185">Reference proteome</keyword>
<dbReference type="Proteomes" id="UP000291822">
    <property type="component" value="Unassembled WGS sequence"/>
</dbReference>
<sequence>MPRRHLPHGCGVPAGHPLVTVVEGALSMIHRHLPWLLAAATLLAACNSSSDVQVFGGDTDIVNDHITLHDGRVTIKAAGVPDAIVDANGQLSVNGQNVPVNGAQRALLQRYNAAAQAMRADAIATGKAGIETATKAIGAAAGKVTGAESADAVRDTADAAARNVKQAAAKICDDLAGMKAAQDELATQLDAFRPYAQALSGSNVSECREHTAH</sequence>
<reference evidence="1 2" key="1">
    <citation type="submission" date="2019-02" db="EMBL/GenBank/DDBJ databases">
        <title>Dyella amyloliquefaciens sp. nov., isolated from forest soil.</title>
        <authorList>
            <person name="Gao Z.-H."/>
            <person name="Qiu L.-H."/>
        </authorList>
    </citation>
    <scope>NUCLEOTIDE SEQUENCE [LARGE SCALE GENOMIC DNA]</scope>
    <source>
        <strain evidence="1 2">KACC 12747</strain>
    </source>
</reference>
<organism evidence="1 2">
    <name type="scientific">Dyella soli</name>
    <dbReference type="NCBI Taxonomy" id="522319"/>
    <lineage>
        <taxon>Bacteria</taxon>
        <taxon>Pseudomonadati</taxon>
        <taxon>Pseudomonadota</taxon>
        <taxon>Gammaproteobacteria</taxon>
        <taxon>Lysobacterales</taxon>
        <taxon>Rhodanobacteraceae</taxon>
        <taxon>Dyella</taxon>
    </lineage>
</organism>
<gene>
    <name evidence="1" type="ORF">EZM97_13330</name>
</gene>
<dbReference type="Pfam" id="PF11101">
    <property type="entry name" value="DUF2884"/>
    <property type="match status" value="1"/>
</dbReference>
<accession>A0A4R0YWR4</accession>
<name>A0A4R0YWR4_9GAMM</name>
<dbReference type="AlphaFoldDB" id="A0A4R0YWR4"/>
<evidence type="ECO:0000313" key="1">
    <source>
        <dbReference type="EMBL" id="TCI09924.1"/>
    </source>
</evidence>
<proteinExistence type="predicted"/>
<dbReference type="EMBL" id="SJTG01000002">
    <property type="protein sequence ID" value="TCI09924.1"/>
    <property type="molecule type" value="Genomic_DNA"/>
</dbReference>
<dbReference type="InterPro" id="IPR021307">
    <property type="entry name" value="DUF2884"/>
</dbReference>